<dbReference type="VEuPathDB" id="ToxoDB:EBH_0055560"/>
<feature type="signal peptide" evidence="1">
    <location>
        <begin position="1"/>
        <end position="24"/>
    </location>
</feature>
<evidence type="ECO:0000313" key="3">
    <source>
        <dbReference type="Proteomes" id="UP000030750"/>
    </source>
</evidence>
<accession>U6L8S1</accession>
<keyword evidence="3" id="KW-1185">Reference proteome</keyword>
<dbReference type="Proteomes" id="UP000030750">
    <property type="component" value="Unassembled WGS sequence"/>
</dbReference>
<keyword evidence="1" id="KW-0732">Signal</keyword>
<dbReference type="OrthoDB" id="347247at2759"/>
<dbReference type="EMBL" id="HG710173">
    <property type="protein sequence ID" value="CDJ45603.1"/>
    <property type="molecule type" value="Genomic_DNA"/>
</dbReference>
<evidence type="ECO:0000256" key="1">
    <source>
        <dbReference type="SAM" id="SignalP"/>
    </source>
</evidence>
<protein>
    <submittedName>
        <fullName evidence="2">SAG family member</fullName>
    </submittedName>
</protein>
<dbReference type="InterPro" id="IPR021288">
    <property type="entry name" value="Surface_antigen"/>
</dbReference>
<organism evidence="2 3">
    <name type="scientific">Eimeria brunetti</name>
    <dbReference type="NCBI Taxonomy" id="51314"/>
    <lineage>
        <taxon>Eukaryota</taxon>
        <taxon>Sar</taxon>
        <taxon>Alveolata</taxon>
        <taxon>Apicomplexa</taxon>
        <taxon>Conoidasida</taxon>
        <taxon>Coccidia</taxon>
        <taxon>Eucoccidiorida</taxon>
        <taxon>Eimeriorina</taxon>
        <taxon>Eimeriidae</taxon>
        <taxon>Eimeria</taxon>
    </lineage>
</organism>
<dbReference type="Pfam" id="PF11054">
    <property type="entry name" value="Surface_antigen"/>
    <property type="match status" value="1"/>
</dbReference>
<proteinExistence type="predicted"/>
<evidence type="ECO:0000313" key="2">
    <source>
        <dbReference type="EMBL" id="CDJ45603.1"/>
    </source>
</evidence>
<feature type="chain" id="PRO_5004674191" evidence="1">
    <location>
        <begin position="25"/>
        <end position="258"/>
    </location>
</feature>
<reference evidence="2" key="2">
    <citation type="submission" date="2013-10" db="EMBL/GenBank/DDBJ databases">
        <authorList>
            <person name="Aslett M."/>
        </authorList>
    </citation>
    <scope>NUCLEOTIDE SEQUENCE [LARGE SCALE GENOMIC DNA]</scope>
    <source>
        <strain evidence="2">Houghton</strain>
    </source>
</reference>
<sequence>MTSFYKTITAVCLVASSGLQSVAGSSATYKWTAEDVTAEAYLSVNLARNGKLPVHINEVATDTQLVDSLKEIVADSEDTRTGQTCNELIKSKELKDLFYSVVKSQGEPDYRQLLQASLDEGLKVFESSGYPSTGDGWTTIWQDKNFANLAYLLNSNSTKVGCVIGKCTAVQSPPQGPTGRETGNQAEMAVLLCDLDPPATKNQAPFDEDYFTGLIARKAKLTDMTTDDLKATNDGTAAAAVPTIMFAGLVAMLTAVSA</sequence>
<reference evidence="2" key="1">
    <citation type="submission" date="2013-10" db="EMBL/GenBank/DDBJ databases">
        <title>Genomic analysis of the causative agents of coccidiosis in chickens.</title>
        <authorList>
            <person name="Reid A.J."/>
            <person name="Blake D."/>
            <person name="Billington K."/>
            <person name="Browne H."/>
            <person name="Dunn M."/>
            <person name="Hung S."/>
            <person name="Kawahara F."/>
            <person name="Miranda-Saavedra D."/>
            <person name="Mourier T."/>
            <person name="Nagra H."/>
            <person name="Otto T.D."/>
            <person name="Rawlings N."/>
            <person name="Sanchez A."/>
            <person name="Sanders M."/>
            <person name="Subramaniam C."/>
            <person name="Tay Y."/>
            <person name="Dear P."/>
            <person name="Doerig C."/>
            <person name="Gruber A."/>
            <person name="Parkinson J."/>
            <person name="Shirley M."/>
            <person name="Wan K.L."/>
            <person name="Berriman M."/>
            <person name="Tomley F."/>
            <person name="Pain A."/>
        </authorList>
    </citation>
    <scope>NUCLEOTIDE SEQUENCE [LARGE SCALE GENOMIC DNA]</scope>
    <source>
        <strain evidence="2">Houghton</strain>
    </source>
</reference>
<dbReference type="AlphaFoldDB" id="U6L8S1"/>
<gene>
    <name evidence="2" type="ORF">EBH_0055560</name>
</gene>
<name>U6L8S1_9EIME</name>